<dbReference type="InParanoid" id="A0A163IR60"/>
<dbReference type="PANTHER" id="PTHR12751:SF18">
    <property type="entry name" value="PHOSPHATASE AND ACTIN REGULATOR 1"/>
    <property type="match status" value="1"/>
</dbReference>
<proteinExistence type="predicted"/>
<dbReference type="AlphaFoldDB" id="A0A163IR60"/>
<organism evidence="2">
    <name type="scientific">Absidia glauca</name>
    <name type="common">Pin mould</name>
    <dbReference type="NCBI Taxonomy" id="4829"/>
    <lineage>
        <taxon>Eukaryota</taxon>
        <taxon>Fungi</taxon>
        <taxon>Fungi incertae sedis</taxon>
        <taxon>Mucoromycota</taxon>
        <taxon>Mucoromycotina</taxon>
        <taxon>Mucoromycetes</taxon>
        <taxon>Mucorales</taxon>
        <taxon>Cunninghamellaceae</taxon>
        <taxon>Absidia</taxon>
    </lineage>
</organism>
<feature type="compositionally biased region" description="Low complexity" evidence="1">
    <location>
        <begin position="1"/>
        <end position="17"/>
    </location>
</feature>
<dbReference type="Proteomes" id="UP000078561">
    <property type="component" value="Unassembled WGS sequence"/>
</dbReference>
<feature type="compositionally biased region" description="Low complexity" evidence="1">
    <location>
        <begin position="38"/>
        <end position="49"/>
    </location>
</feature>
<gene>
    <name evidence="2" type="primary">ABSGL_00162.1 scaffold 349</name>
</gene>
<dbReference type="OrthoDB" id="5563016at2759"/>
<feature type="region of interest" description="Disordered" evidence="1">
    <location>
        <begin position="155"/>
        <end position="177"/>
    </location>
</feature>
<reference evidence="2" key="1">
    <citation type="submission" date="2016-04" db="EMBL/GenBank/DDBJ databases">
        <authorList>
            <person name="Evans L.H."/>
            <person name="Alamgir A."/>
            <person name="Owens N."/>
            <person name="Weber N.D."/>
            <person name="Virtaneva K."/>
            <person name="Barbian K."/>
            <person name="Babar A."/>
            <person name="Rosenke K."/>
        </authorList>
    </citation>
    <scope>NUCLEOTIDE SEQUENCE [LARGE SCALE GENOMIC DNA]</scope>
    <source>
        <strain evidence="2">CBS 101.48</strain>
    </source>
</reference>
<accession>A0A163IR60</accession>
<protein>
    <submittedName>
        <fullName evidence="2">Uncharacterized protein</fullName>
    </submittedName>
</protein>
<name>A0A163IR60_ABSGL</name>
<keyword evidence="3" id="KW-1185">Reference proteome</keyword>
<evidence type="ECO:0000313" key="3">
    <source>
        <dbReference type="Proteomes" id="UP000078561"/>
    </source>
</evidence>
<dbReference type="GO" id="GO:0003779">
    <property type="term" value="F:actin binding"/>
    <property type="evidence" value="ECO:0007669"/>
    <property type="project" value="TreeGrafter"/>
</dbReference>
<dbReference type="GO" id="GO:0030036">
    <property type="term" value="P:actin cytoskeleton organization"/>
    <property type="evidence" value="ECO:0007669"/>
    <property type="project" value="TreeGrafter"/>
</dbReference>
<dbReference type="EMBL" id="LT550042">
    <property type="protein sequence ID" value="SAL94870.1"/>
    <property type="molecule type" value="Genomic_DNA"/>
</dbReference>
<dbReference type="PANTHER" id="PTHR12751">
    <property type="entry name" value="PHOSPHATASE AND ACTIN REGULATOR PHACTR"/>
    <property type="match status" value="1"/>
</dbReference>
<sequence length="272" mass="30981">MISPRLTRSRSSSSASDDPARKRMTHLTMRLKNAFRISQQQQQQQQSSSFPMQTRSMSLPPVSSHQRFDDIPHLSSRPLSCVVERPMDVVSLQEEEEDTLMDNAIPAEFEYANADLMPSSPDARSPSFDYEQQTEWVDTGKHWYSFPFTTKSNVVAPTETSSSSSSSSNKEGGILKYPDVMPTTVLGKRSESPQDSAFSAKKKKRTPVIRFDQMVQVHSTYSHQDYNRHPDPDAICTRLNATLAHQIKKELNLFKTTEMPIHEQSQLYTQIF</sequence>
<feature type="compositionally biased region" description="Polar residues" evidence="1">
    <location>
        <begin position="50"/>
        <end position="65"/>
    </location>
</feature>
<evidence type="ECO:0000313" key="2">
    <source>
        <dbReference type="EMBL" id="SAL94870.1"/>
    </source>
</evidence>
<feature type="region of interest" description="Disordered" evidence="1">
    <location>
        <begin position="1"/>
        <end position="68"/>
    </location>
</feature>
<evidence type="ECO:0000256" key="1">
    <source>
        <dbReference type="SAM" id="MobiDB-lite"/>
    </source>
</evidence>